<dbReference type="Pfam" id="PF09669">
    <property type="entry name" value="Phage_pRha"/>
    <property type="match status" value="1"/>
</dbReference>
<dbReference type="Proteomes" id="UP000006659">
    <property type="component" value="Chromosome"/>
</dbReference>
<sequence length="282" mass="31153">MANSSRKIEQAQPSHGFDGMVTASDDGTLTTTSIIIADGVGNDHASVIKIVRNNLADFEDFGRVGFEIQTFETAGGTQSRTVAVLNREHAMFAMTLFRNNHIVVEFKKRLIHAFVEMEKRIRDHQATGFEIPQSYAAALRVAADAEDRARQSDEKLHRIAVAVQGILDEDTSAIETETAAPVTTLFQIEPHRPDASMTPATFFISDYVAERLLDPATSELAVRSLGCAASNEYERIHGNRPPRVGRYIMGRKKYGNAYTAADRPMLDSLWSRVDREILGGVA</sequence>
<proteinExistence type="predicted"/>
<evidence type="ECO:0000256" key="1">
    <source>
        <dbReference type="SAM" id="MobiDB-lite"/>
    </source>
</evidence>
<feature type="region of interest" description="Disordered" evidence="1">
    <location>
        <begin position="1"/>
        <end position="22"/>
    </location>
</feature>
<name>G0HC55_CORVD</name>
<dbReference type="AlphaFoldDB" id="G0HC55"/>
<dbReference type="KEGG" id="cva:CVAR_0865"/>
<evidence type="ECO:0008006" key="4">
    <source>
        <dbReference type="Google" id="ProtNLM"/>
    </source>
</evidence>
<dbReference type="HOGENOM" id="CLU_985961_0_0_11"/>
<evidence type="ECO:0000313" key="3">
    <source>
        <dbReference type="Proteomes" id="UP000006659"/>
    </source>
</evidence>
<organism evidence="2 3">
    <name type="scientific">Corynebacterium variabile (strain DSM 44702 / CIP 107183 / JCM 12073 / NCIMB 30131)</name>
    <name type="common">Corynebacterium mooreparkense</name>
    <dbReference type="NCBI Taxonomy" id="858619"/>
    <lineage>
        <taxon>Bacteria</taxon>
        <taxon>Bacillati</taxon>
        <taxon>Actinomycetota</taxon>
        <taxon>Actinomycetes</taxon>
        <taxon>Mycobacteriales</taxon>
        <taxon>Corynebacteriaceae</taxon>
        <taxon>Corynebacterium</taxon>
    </lineage>
</organism>
<reference evidence="2 3" key="1">
    <citation type="journal article" date="2011" name="BMC Genomics">
        <title>Complete genome sequence of Corynebacterium variabile DSM 44702 isolated from the surface of smear-ripened cheeses and insights into cheese ripening and flavor generation.</title>
        <authorList>
            <person name="Schroeder J."/>
            <person name="Maus I."/>
            <person name="Trost E."/>
            <person name="Tauch A."/>
        </authorList>
    </citation>
    <scope>NUCLEOTIDE SEQUENCE [LARGE SCALE GENOMIC DNA]</scope>
    <source>
        <strain evidence="3">DSM 44702 / JCM 12073 / NCIMB 30131</strain>
    </source>
</reference>
<gene>
    <name evidence="2" type="ordered locus">CVAR_0865</name>
</gene>
<evidence type="ECO:0000313" key="2">
    <source>
        <dbReference type="EMBL" id="AEK36217.1"/>
    </source>
</evidence>
<dbReference type="STRING" id="858619.CVAR_0865"/>
<dbReference type="eggNOG" id="COG3646">
    <property type="taxonomic scope" value="Bacteria"/>
</dbReference>
<protein>
    <recommendedName>
        <fullName evidence="4">Phage regulatory protein Rha (Phage_pRha)</fullName>
    </recommendedName>
</protein>
<dbReference type="EMBL" id="CP002917">
    <property type="protein sequence ID" value="AEK36217.1"/>
    <property type="molecule type" value="Genomic_DNA"/>
</dbReference>
<dbReference type="InterPro" id="IPR014054">
    <property type="entry name" value="Phage_regulatory_Rha"/>
</dbReference>
<dbReference type="RefSeq" id="WP_014009405.1">
    <property type="nucleotide sequence ID" value="NC_015859.1"/>
</dbReference>
<accession>G0HC55</accession>